<dbReference type="EMBL" id="BONW01000001">
    <property type="protein sequence ID" value="GIG85125.1"/>
    <property type="molecule type" value="Genomic_DNA"/>
</dbReference>
<feature type="transmembrane region" description="Helical" evidence="1">
    <location>
        <begin position="42"/>
        <end position="67"/>
    </location>
</feature>
<dbReference type="Proteomes" id="UP000646749">
    <property type="component" value="Unassembled WGS sequence"/>
</dbReference>
<keyword evidence="1" id="KW-0472">Membrane</keyword>
<dbReference type="RefSeq" id="WP_203863843.1">
    <property type="nucleotide sequence ID" value="NZ_BONW01000001.1"/>
</dbReference>
<organism evidence="2 3">
    <name type="scientific">Plantactinospora endophytica</name>
    <dbReference type="NCBI Taxonomy" id="673535"/>
    <lineage>
        <taxon>Bacteria</taxon>
        <taxon>Bacillati</taxon>
        <taxon>Actinomycetota</taxon>
        <taxon>Actinomycetes</taxon>
        <taxon>Micromonosporales</taxon>
        <taxon>Micromonosporaceae</taxon>
        <taxon>Plantactinospora</taxon>
    </lineage>
</organism>
<evidence type="ECO:0000313" key="2">
    <source>
        <dbReference type="EMBL" id="GIG85125.1"/>
    </source>
</evidence>
<name>A0ABQ4DRQ3_9ACTN</name>
<reference evidence="2 3" key="1">
    <citation type="submission" date="2021-01" db="EMBL/GenBank/DDBJ databases">
        <title>Whole genome shotgun sequence of Plantactinospora endophytica NBRC 110450.</title>
        <authorList>
            <person name="Komaki H."/>
            <person name="Tamura T."/>
        </authorList>
    </citation>
    <scope>NUCLEOTIDE SEQUENCE [LARGE SCALE GENOMIC DNA]</scope>
    <source>
        <strain evidence="2 3">NBRC 110450</strain>
    </source>
</reference>
<sequence>MRTPESVDNSDKNRYMQPKKFSTLSLRNQELRRAKLRRAVATAIRLTGATVAVVILLIAVATSPFVLLLIDRDGSDWAKLSNIGQTYGAVSALLSALAVAGVSLSLLMQRRQARLEHIRATRQAHEAIMRLPYENPGYGQCWGPGVAEIHQDERLYYYVSSILSYWYDAWSSGDLSTERLRGFAARMFQSEVPRQYWERFGSARQDRYGRRARFFRLLDEQYREAVAAGPALRPYEALEEARRQGHPGSGRYGRPESGPASFRMLGIGVALGVLAAASGAAIMSAIHQRPPSR</sequence>
<gene>
    <name evidence="2" type="ORF">Pen02_00610</name>
</gene>
<dbReference type="InterPro" id="IPR045728">
    <property type="entry name" value="DUF6082"/>
</dbReference>
<comment type="caution">
    <text evidence="2">The sequence shown here is derived from an EMBL/GenBank/DDBJ whole genome shotgun (WGS) entry which is preliminary data.</text>
</comment>
<evidence type="ECO:0000256" key="1">
    <source>
        <dbReference type="SAM" id="Phobius"/>
    </source>
</evidence>
<accession>A0ABQ4DRQ3</accession>
<keyword evidence="1" id="KW-1133">Transmembrane helix</keyword>
<dbReference type="Pfam" id="PF19560">
    <property type="entry name" value="DUF6082"/>
    <property type="match status" value="1"/>
</dbReference>
<keyword evidence="3" id="KW-1185">Reference proteome</keyword>
<protein>
    <submittedName>
        <fullName evidence="2">Uncharacterized protein</fullName>
    </submittedName>
</protein>
<feature type="transmembrane region" description="Helical" evidence="1">
    <location>
        <begin position="87"/>
        <end position="107"/>
    </location>
</feature>
<keyword evidence="1" id="KW-0812">Transmembrane</keyword>
<evidence type="ECO:0000313" key="3">
    <source>
        <dbReference type="Proteomes" id="UP000646749"/>
    </source>
</evidence>
<feature type="transmembrane region" description="Helical" evidence="1">
    <location>
        <begin position="264"/>
        <end position="286"/>
    </location>
</feature>
<proteinExistence type="predicted"/>